<keyword evidence="12" id="KW-0325">Glycoprotein</keyword>
<dbReference type="EMBL" id="JAAVVJ010000008">
    <property type="protein sequence ID" value="KAF7217251.1"/>
    <property type="molecule type" value="Genomic_DNA"/>
</dbReference>
<dbReference type="SUPFAM" id="SSF101912">
    <property type="entry name" value="Sema domain"/>
    <property type="match status" value="1"/>
</dbReference>
<dbReference type="PROSITE" id="PS50835">
    <property type="entry name" value="IG_LIKE"/>
    <property type="match status" value="1"/>
</dbReference>
<evidence type="ECO:0000256" key="16">
    <source>
        <dbReference type="SAM" id="Phobius"/>
    </source>
</evidence>
<feature type="compositionally biased region" description="Polar residues" evidence="15">
    <location>
        <begin position="689"/>
        <end position="700"/>
    </location>
</feature>
<evidence type="ECO:0000313" key="19">
    <source>
        <dbReference type="EMBL" id="KAF7217250.1"/>
    </source>
</evidence>
<dbReference type="CTD" id="10507"/>
<dbReference type="SUPFAM" id="SSF103575">
    <property type="entry name" value="Plexin repeat"/>
    <property type="match status" value="1"/>
</dbReference>
<dbReference type="GO" id="GO:0030215">
    <property type="term" value="F:semaphorin receptor binding"/>
    <property type="evidence" value="ECO:0007669"/>
    <property type="project" value="InterPro"/>
</dbReference>
<comment type="caution">
    <text evidence="14">Lacks conserved residue(s) required for the propagation of feature annotation.</text>
</comment>
<evidence type="ECO:0000256" key="3">
    <source>
        <dbReference type="ARBA" id="ARBA00022473"/>
    </source>
</evidence>
<keyword evidence="5 16" id="KW-0812">Transmembrane</keyword>
<gene>
    <name evidence="20" type="primary">sema4d</name>
    <name evidence="20" type="ORF">G4P62_002077</name>
</gene>
<dbReference type="InterPro" id="IPR027231">
    <property type="entry name" value="Semaphorin"/>
</dbReference>
<keyword evidence="7" id="KW-0221">Differentiation</keyword>
<dbReference type="InterPro" id="IPR036352">
    <property type="entry name" value="Semap_dom_sf"/>
</dbReference>
<dbReference type="FunFam" id="3.30.1680.10:FF:000013">
    <property type="entry name" value="Semaphorin 4D"/>
    <property type="match status" value="1"/>
</dbReference>
<dbReference type="PANTHER" id="PTHR11036">
    <property type="entry name" value="SEMAPHORIN"/>
    <property type="match status" value="1"/>
</dbReference>
<dbReference type="OrthoDB" id="9988752at2759"/>
<dbReference type="InterPro" id="IPR001627">
    <property type="entry name" value="Semap_dom"/>
</dbReference>
<dbReference type="GO" id="GO:0045499">
    <property type="term" value="F:chemorepellent activity"/>
    <property type="evidence" value="ECO:0007669"/>
    <property type="project" value="TreeGrafter"/>
</dbReference>
<comment type="caution">
    <text evidence="20">The sequence shown here is derived from an EMBL/GenBank/DDBJ whole genome shotgun (WGS) entry which is preliminary data.</text>
</comment>
<dbReference type="SMART" id="SM00423">
    <property type="entry name" value="PSI"/>
    <property type="match status" value="1"/>
</dbReference>
<dbReference type="SUPFAM" id="SSF48726">
    <property type="entry name" value="Immunoglobulin"/>
    <property type="match status" value="1"/>
</dbReference>
<dbReference type="InterPro" id="IPR016201">
    <property type="entry name" value="PSI"/>
</dbReference>
<dbReference type="GO" id="GO:0071526">
    <property type="term" value="P:semaphorin-plexin signaling pathway"/>
    <property type="evidence" value="ECO:0007669"/>
    <property type="project" value="TreeGrafter"/>
</dbReference>
<dbReference type="AlphaFoldDB" id="A0A9D2YB23"/>
<evidence type="ECO:0000256" key="15">
    <source>
        <dbReference type="SAM" id="MobiDB-lite"/>
    </source>
</evidence>
<evidence type="ECO:0000256" key="9">
    <source>
        <dbReference type="ARBA" id="ARBA00022989"/>
    </source>
</evidence>
<evidence type="ECO:0000256" key="1">
    <source>
        <dbReference type="ARBA" id="ARBA00004479"/>
    </source>
</evidence>
<dbReference type="GO" id="GO:0043931">
    <property type="term" value="P:ossification involved in bone maturation"/>
    <property type="evidence" value="ECO:0007669"/>
    <property type="project" value="TreeGrafter"/>
</dbReference>
<dbReference type="InterPro" id="IPR015943">
    <property type="entry name" value="WD40/YVTN_repeat-like_dom_sf"/>
</dbReference>
<keyword evidence="9 16" id="KW-1133">Transmembrane helix</keyword>
<dbReference type="GeneID" id="107374682"/>
<dbReference type="EMBL" id="JAAVVJ010000008">
    <property type="protein sequence ID" value="KAF7217250.1"/>
    <property type="molecule type" value="Genomic_DNA"/>
</dbReference>
<feature type="domain" description="Ig-like" evidence="17">
    <location>
        <begin position="576"/>
        <end position="648"/>
    </location>
</feature>
<dbReference type="InterPro" id="IPR007110">
    <property type="entry name" value="Ig-like_dom"/>
</dbReference>
<dbReference type="SMART" id="SM00409">
    <property type="entry name" value="IG"/>
    <property type="match status" value="1"/>
</dbReference>
<dbReference type="Pfam" id="PF01403">
    <property type="entry name" value="Sema"/>
    <property type="match status" value="1"/>
</dbReference>
<keyword evidence="8" id="KW-0524">Neurogenesis</keyword>
<name>A0A9D2YB23_NOTFU</name>
<keyword evidence="6" id="KW-0732">Signal</keyword>
<accession>A0A9D2YB23</accession>
<dbReference type="SMART" id="SM00630">
    <property type="entry name" value="Sema"/>
    <property type="match status" value="1"/>
</dbReference>
<reference evidence="20" key="1">
    <citation type="submission" date="2020-03" db="EMBL/GenBank/DDBJ databases">
        <title>Intra-Species Differences in Population Size shape Life History and Genome Evolution.</title>
        <authorList>
            <person name="Willemsen D."/>
            <person name="Cui R."/>
            <person name="Valenzano D.R."/>
        </authorList>
    </citation>
    <scope>NUCLEOTIDE SEQUENCE</scope>
    <source>
        <strain evidence="20">GRZ</strain>
        <tissue evidence="20">Whole</tissue>
    </source>
</reference>
<evidence type="ECO:0000256" key="13">
    <source>
        <dbReference type="ARBA" id="ARBA00023319"/>
    </source>
</evidence>
<evidence type="ECO:0000259" key="17">
    <source>
        <dbReference type="PROSITE" id="PS50835"/>
    </source>
</evidence>
<feature type="transmembrane region" description="Helical" evidence="16">
    <location>
        <begin position="773"/>
        <end position="795"/>
    </location>
</feature>
<dbReference type="PANTHER" id="PTHR11036:SF18">
    <property type="entry name" value="SEMAPHORIN-4D"/>
    <property type="match status" value="1"/>
</dbReference>
<dbReference type="Pfam" id="PF07679">
    <property type="entry name" value="I-set"/>
    <property type="match status" value="1"/>
</dbReference>
<dbReference type="InterPro" id="IPR013783">
    <property type="entry name" value="Ig-like_fold"/>
</dbReference>
<evidence type="ECO:0000256" key="10">
    <source>
        <dbReference type="ARBA" id="ARBA00023136"/>
    </source>
</evidence>
<dbReference type="Pfam" id="PF01437">
    <property type="entry name" value="PSI"/>
    <property type="match status" value="1"/>
</dbReference>
<evidence type="ECO:0000256" key="6">
    <source>
        <dbReference type="ARBA" id="ARBA00022729"/>
    </source>
</evidence>
<keyword evidence="4" id="KW-0597">Phosphoprotein</keyword>
<evidence type="ECO:0000256" key="4">
    <source>
        <dbReference type="ARBA" id="ARBA00022553"/>
    </source>
</evidence>
<evidence type="ECO:0000256" key="5">
    <source>
        <dbReference type="ARBA" id="ARBA00022692"/>
    </source>
</evidence>
<dbReference type="PROSITE" id="PS51004">
    <property type="entry name" value="SEMA"/>
    <property type="match status" value="1"/>
</dbReference>
<dbReference type="Gene3D" id="2.60.40.10">
    <property type="entry name" value="Immunoglobulins"/>
    <property type="match status" value="1"/>
</dbReference>
<dbReference type="RefSeq" id="XP_015798344.3">
    <property type="nucleotide sequence ID" value="XM_015942858.3"/>
</dbReference>
<comment type="subcellular location">
    <subcellularLocation>
        <location evidence="1">Membrane</location>
        <topology evidence="1">Single-pass type I membrane protein</topology>
    </subcellularLocation>
</comment>
<dbReference type="Gene3D" id="3.30.1680.10">
    <property type="entry name" value="ligand-binding face of the semaphorins, domain 2"/>
    <property type="match status" value="1"/>
</dbReference>
<dbReference type="InterPro" id="IPR003599">
    <property type="entry name" value="Ig_sub"/>
</dbReference>
<feature type="region of interest" description="Disordered" evidence="15">
    <location>
        <begin position="675"/>
        <end position="710"/>
    </location>
</feature>
<keyword evidence="11" id="KW-1015">Disulfide bond</keyword>
<feature type="region of interest" description="Disordered" evidence="15">
    <location>
        <begin position="863"/>
        <end position="904"/>
    </location>
</feature>
<dbReference type="InterPro" id="IPR013098">
    <property type="entry name" value="Ig_I-set"/>
</dbReference>
<dbReference type="InterPro" id="IPR036179">
    <property type="entry name" value="Ig-like_dom_sf"/>
</dbReference>
<dbReference type="Gene3D" id="2.130.10.10">
    <property type="entry name" value="YVTN repeat-like/Quinoprotein amine dehydrogenase"/>
    <property type="match status" value="1"/>
</dbReference>
<dbReference type="FunFam" id="2.60.40.10:FF:002325">
    <property type="entry name" value="Semaphorin 4D"/>
    <property type="match status" value="1"/>
</dbReference>
<evidence type="ECO:0000256" key="14">
    <source>
        <dbReference type="PROSITE-ProRule" id="PRU00352"/>
    </source>
</evidence>
<evidence type="ECO:0000313" key="21">
    <source>
        <dbReference type="Proteomes" id="UP000822369"/>
    </source>
</evidence>
<keyword evidence="13" id="KW-0393">Immunoglobulin domain</keyword>
<keyword evidence="10 16" id="KW-0472">Membrane</keyword>
<dbReference type="GO" id="GO:0005886">
    <property type="term" value="C:plasma membrane"/>
    <property type="evidence" value="ECO:0007669"/>
    <property type="project" value="TreeGrafter"/>
</dbReference>
<protein>
    <submittedName>
        <fullName evidence="19">Transcript variant X1</fullName>
    </submittedName>
    <submittedName>
        <fullName evidence="20">Transcript variant X2</fullName>
    </submittedName>
</protein>
<dbReference type="GO" id="GO:0001755">
    <property type="term" value="P:neural crest cell migration"/>
    <property type="evidence" value="ECO:0007669"/>
    <property type="project" value="TreeGrafter"/>
</dbReference>
<feature type="domain" description="Sema" evidence="18">
    <location>
        <begin position="44"/>
        <end position="521"/>
    </location>
</feature>
<dbReference type="FunFam" id="2.130.10.10:FF:000033">
    <property type="entry name" value="Semaphorin 4B"/>
    <property type="match status" value="1"/>
</dbReference>
<evidence type="ECO:0000256" key="7">
    <source>
        <dbReference type="ARBA" id="ARBA00022782"/>
    </source>
</evidence>
<dbReference type="Proteomes" id="UP000822369">
    <property type="component" value="Chromosome 8"/>
</dbReference>
<dbReference type="KEGG" id="nfu:107374682"/>
<sequence>MNQYSLADSMTDRGNFTLPKLAEANMGFSVLGVFLGLLLEVSTHGPHTIPRTSWKHQDVDLLEFSEPGIFNYSTLLLSEERDALYVGAREAIFELSKRNVTVQNHKVQWTVTNDHVKMCIGKGKSKERDCLNYIRVLQVVDDERLYVCGTNAFQPQCDYLNLGDFSLEGRAEDGRGKCSFDPLQSFTTIMVDGELYSGTVYNFLGSEPIISRYSPFHSLLRTEYSTSWLNEPSFVFADVIREGSNGADGEDDKIYYFFTEVSVEYEFFGKLLIPRVARVCKGDLGGQRTLQKKWTSFLKAKLVCSMPELNFVFNVVHDIFILKGKDRRDTVFYGVFTSQWGNVGLSAVCAYSLASVEDVFSRGKYMQKATVEQSHTKWVRHNGITPSPRPGACINNLLRQQNISSSLHLPDKTLQFVKDHPLLEDPILPSGNRPLLITRDINYTQLVVEKVKALDGNIYDIIFTGTDKGVLHKSVVFQEDVHCVEEIQLLKESEPIKNLVLSSKTRSLYAGSDSGVVQSPTAFCSRYLFCSDCVLARDPYCAWDPTSLTCVNILDASKRQLRTLIQSLNGDADKCPTESAVSRESYLHVLVKPGSSAELPCLGNSNLAHVMWKSNGSVLSEASRFHFMAENGLLIYSVAPEDQGHYECWSVEWAPAAGKNFSRLLVGYIVKLDLPSRPPPPTTHMTTTLSSQEKSSTRTVEGNGKTERDSLTWTRPTASVLLTSPPHTDPSLTPPPSSTVRVQLQKNLPPDSVASRPDSREPEAEYLQHNNSVALLFLFLLFFLLFLAALVYNCYMQYLPAPCLRLRAALLGTHKCSHQPQYQACEAGLMGASPADKVNMSERPTQNGSQAAQSLRALRDTGYETEPECGNGQVLSHSPSQEKPFDVDTDSQSIKYADEDEQCC</sequence>
<keyword evidence="3" id="KW-0217">Developmental protein</keyword>
<dbReference type="GO" id="GO:0000122">
    <property type="term" value="P:negative regulation of transcription by RNA polymerase II"/>
    <property type="evidence" value="ECO:0007669"/>
    <property type="project" value="TreeGrafter"/>
</dbReference>
<dbReference type="GO" id="GO:0030335">
    <property type="term" value="P:positive regulation of cell migration"/>
    <property type="evidence" value="ECO:0007669"/>
    <property type="project" value="TreeGrafter"/>
</dbReference>
<organism evidence="20 21">
    <name type="scientific">Nothobranchius furzeri</name>
    <name type="common">Turquoise killifish</name>
    <dbReference type="NCBI Taxonomy" id="105023"/>
    <lineage>
        <taxon>Eukaryota</taxon>
        <taxon>Metazoa</taxon>
        <taxon>Chordata</taxon>
        <taxon>Craniata</taxon>
        <taxon>Vertebrata</taxon>
        <taxon>Euteleostomi</taxon>
        <taxon>Actinopterygii</taxon>
        <taxon>Neopterygii</taxon>
        <taxon>Teleostei</taxon>
        <taxon>Neoteleostei</taxon>
        <taxon>Acanthomorphata</taxon>
        <taxon>Ovalentaria</taxon>
        <taxon>Atherinomorphae</taxon>
        <taxon>Cyprinodontiformes</taxon>
        <taxon>Nothobranchiidae</taxon>
        <taxon>Nothobranchius</taxon>
    </lineage>
</organism>
<dbReference type="RefSeq" id="XP_015798343.3">
    <property type="nucleotide sequence ID" value="XM_015942857.3"/>
</dbReference>
<dbReference type="GO" id="GO:0005615">
    <property type="term" value="C:extracellular space"/>
    <property type="evidence" value="ECO:0007669"/>
    <property type="project" value="TreeGrafter"/>
</dbReference>
<proteinExistence type="inferred from homology"/>
<evidence type="ECO:0000256" key="11">
    <source>
        <dbReference type="ARBA" id="ARBA00023157"/>
    </source>
</evidence>
<evidence type="ECO:0000259" key="18">
    <source>
        <dbReference type="PROSITE" id="PS51004"/>
    </source>
</evidence>
<evidence type="ECO:0000313" key="20">
    <source>
        <dbReference type="EMBL" id="KAF7217251.1"/>
    </source>
</evidence>
<dbReference type="GO" id="GO:0007411">
    <property type="term" value="P:axon guidance"/>
    <property type="evidence" value="ECO:0007669"/>
    <property type="project" value="TreeGrafter"/>
</dbReference>
<evidence type="ECO:0000256" key="8">
    <source>
        <dbReference type="ARBA" id="ARBA00022902"/>
    </source>
</evidence>
<evidence type="ECO:0000256" key="2">
    <source>
        <dbReference type="ARBA" id="ARBA00009492"/>
    </source>
</evidence>
<comment type="similarity">
    <text evidence="2">Belongs to the semaphorin family.</text>
</comment>
<evidence type="ECO:0000256" key="12">
    <source>
        <dbReference type="ARBA" id="ARBA00023180"/>
    </source>
</evidence>
<dbReference type="InterPro" id="IPR002165">
    <property type="entry name" value="Plexin_repeat"/>
</dbReference>